<dbReference type="CDD" id="cd05685">
    <property type="entry name" value="S1_Tex"/>
    <property type="match status" value="1"/>
</dbReference>
<dbReference type="InterPro" id="IPR050437">
    <property type="entry name" value="Ribos_protein_bS1-like"/>
</dbReference>
<dbReference type="Gene3D" id="1.10.150.310">
    <property type="entry name" value="Tex RuvX-like domain-like"/>
    <property type="match status" value="1"/>
</dbReference>
<dbReference type="PROSITE" id="PS50126">
    <property type="entry name" value="S1"/>
    <property type="match status" value="1"/>
</dbReference>
<dbReference type="Proteomes" id="UP000001505">
    <property type="component" value="Chromosome"/>
</dbReference>
<evidence type="ECO:0000313" key="3">
    <source>
        <dbReference type="EMBL" id="ADI37547.1"/>
    </source>
</evidence>
<dbReference type="FunFam" id="1.10.10.650:FF:000001">
    <property type="entry name" value="S1 RNA-binding domain 1"/>
    <property type="match status" value="1"/>
</dbReference>
<dbReference type="STRING" id="716544.wcw_0172"/>
<keyword evidence="4" id="KW-1185">Reference proteome</keyword>
<dbReference type="Gene3D" id="1.10.3500.10">
    <property type="entry name" value="Tex N-terminal region-like"/>
    <property type="match status" value="1"/>
</dbReference>
<dbReference type="InterPro" id="IPR041692">
    <property type="entry name" value="HHH_9"/>
</dbReference>
<evidence type="ECO:0000313" key="4">
    <source>
        <dbReference type="Proteomes" id="UP000001505"/>
    </source>
</evidence>
<accession>D6YTT6</accession>
<dbReference type="RefSeq" id="WP_013181275.1">
    <property type="nucleotide sequence ID" value="NC_014225.1"/>
</dbReference>
<dbReference type="GO" id="GO:0006139">
    <property type="term" value="P:nucleobase-containing compound metabolic process"/>
    <property type="evidence" value="ECO:0007669"/>
    <property type="project" value="InterPro"/>
</dbReference>
<dbReference type="Gene3D" id="2.40.50.140">
    <property type="entry name" value="Nucleic acid-binding proteins"/>
    <property type="match status" value="1"/>
</dbReference>
<dbReference type="Pfam" id="PF17674">
    <property type="entry name" value="HHH_9"/>
    <property type="match status" value="1"/>
</dbReference>
<dbReference type="EMBL" id="CP001928">
    <property type="protein sequence ID" value="ADI37547.1"/>
    <property type="molecule type" value="Genomic_DNA"/>
</dbReference>
<dbReference type="Pfam" id="PF09371">
    <property type="entry name" value="Tex_N"/>
    <property type="match status" value="1"/>
</dbReference>
<dbReference type="InterPro" id="IPR012337">
    <property type="entry name" value="RNaseH-like_sf"/>
</dbReference>
<evidence type="ECO:0000259" key="2">
    <source>
        <dbReference type="PROSITE" id="PS50126"/>
    </source>
</evidence>
<dbReference type="FunFam" id="2.40.50.140:FF:000051">
    <property type="entry name" value="RNA-binding transcriptional accessory protein"/>
    <property type="match status" value="1"/>
</dbReference>
<dbReference type="HOGENOM" id="CLU_009833_0_2_0"/>
<dbReference type="SUPFAM" id="SSF50249">
    <property type="entry name" value="Nucleic acid-binding proteins"/>
    <property type="match status" value="1"/>
</dbReference>
<dbReference type="InterPro" id="IPR023319">
    <property type="entry name" value="Tex-like_HTH_dom_sf"/>
</dbReference>
<dbReference type="InterPro" id="IPR010994">
    <property type="entry name" value="RuvA_2-like"/>
</dbReference>
<dbReference type="PANTHER" id="PTHR10724">
    <property type="entry name" value="30S RIBOSOMAL PROTEIN S1"/>
    <property type="match status" value="1"/>
</dbReference>
<name>D6YTT6_WADCW</name>
<dbReference type="Pfam" id="PF00575">
    <property type="entry name" value="S1"/>
    <property type="match status" value="1"/>
</dbReference>
<dbReference type="Gene3D" id="3.30.420.140">
    <property type="entry name" value="YqgF/RNase H-like domain"/>
    <property type="match status" value="1"/>
</dbReference>
<dbReference type="SUPFAM" id="SSF158832">
    <property type="entry name" value="Tex N-terminal region-like"/>
    <property type="match status" value="1"/>
</dbReference>
<dbReference type="InterPro" id="IPR003029">
    <property type="entry name" value="S1_domain"/>
</dbReference>
<dbReference type="FunFam" id="3.30.420.140:FF:000001">
    <property type="entry name" value="RNA-binding transcriptional accessory protein"/>
    <property type="match status" value="1"/>
</dbReference>
<sequence length="746" mass="83355">MNQTHIAKISSELNLSIGRVGAALKLLEEGNTIPFIARYRKEMTDSLDEVQVREIKERSEYLKGLDDRRLAILESIESQGKLTEELRSKIEACETKSALEDLYLPYKPKRRTKATIAREKGLEPLAALIIAQGVDGNPEEDAAAFINAEKGVESAEQALEGARHIVAEWISEDAENRAFLREAYQQDALLVSQAKEEWKEKDSKFKQYYDFSELVRKIPSHRYLAIRRGEQEMVLSVRLEVEEEPILRELEKRARVSSSSPYSKQLKMAVEDSYRRLLSTSIESDVRVDLKMSSDRDAVEIFEQNLRHLLLSPPMGNRSVIGIDPGLRTGCKCAAVSTTGKYLDSTTFYLTKGEKGLDQARNDFYRFVKKHTPFAIAIGNGTGNRETETFVKNLLSQSEMKEIIVVQVSECGASVYSASDVAREEFPDLDLTIRGAVSIARRLQDPLAELVKVEPKSLGVGQYQHDVYQALLEKKLHDVVESCVNQVGVNLNTASPSLLSYVVGIGPSLSKKIVQFREERGEFKSRQQLMEVSGLGARAFEQSAGFLRIQGGENPLDSSAVHPERYELVKQMAKDLGVTVEELVGDPKRAEAIDLGRYQSGEVGFETLKDILDELKKPGRDPRKSFEPPKFRDDVTKIEDLKAGMELEGVVTNVTAFGAFVDIGVHQDGLVHISELSDQFIKEPSDVVKAGDRLKVRVLDVDQKLKRISLSAKSKSKGTAPIAKKKREQAPNQKKGAFSHHPFSSL</sequence>
<dbReference type="InterPro" id="IPR055179">
    <property type="entry name" value="Tex-like_central_region"/>
</dbReference>
<protein>
    <recommendedName>
        <fullName evidence="2">S1 motif domain-containing protein</fullName>
    </recommendedName>
</protein>
<dbReference type="KEGG" id="wch:wcw_0172"/>
<dbReference type="InterPro" id="IPR018974">
    <property type="entry name" value="Tex-like_N"/>
</dbReference>
<dbReference type="OrthoDB" id="9804714at2"/>
<dbReference type="InterPro" id="IPR037027">
    <property type="entry name" value="YqgF/RNaseH-like_dom_sf"/>
</dbReference>
<dbReference type="PANTHER" id="PTHR10724:SF10">
    <property type="entry name" value="S1 RNA-BINDING DOMAIN-CONTAINING PROTEIN 1"/>
    <property type="match status" value="1"/>
</dbReference>
<dbReference type="Pfam" id="PF22706">
    <property type="entry name" value="Tex_central_region"/>
    <property type="match status" value="1"/>
</dbReference>
<dbReference type="InterPro" id="IPR012340">
    <property type="entry name" value="NA-bd_OB-fold"/>
</dbReference>
<reference evidence="3 4" key="1">
    <citation type="journal article" date="2010" name="PLoS ONE">
        <title>The Waddlia genome: a window into chlamydial biology.</title>
        <authorList>
            <person name="Bertelli C."/>
            <person name="Collyn F."/>
            <person name="Croxatto A."/>
            <person name="Ruckert C."/>
            <person name="Polkinghorne A."/>
            <person name="Kebbi-Beghdadi C."/>
            <person name="Goesmann A."/>
            <person name="Vaughan L."/>
            <person name="Greub G."/>
        </authorList>
    </citation>
    <scope>NUCLEOTIDE SEQUENCE [LARGE SCALE GENOMIC DNA]</scope>
    <source>
        <strain evidence="4">ATCC VR-1470 / WSU 86-1044</strain>
    </source>
</reference>
<dbReference type="InterPro" id="IPR032639">
    <property type="entry name" value="Tex_YqgF"/>
</dbReference>
<dbReference type="SMART" id="SM00732">
    <property type="entry name" value="YqgFc"/>
    <property type="match status" value="1"/>
</dbReference>
<dbReference type="GO" id="GO:0006412">
    <property type="term" value="P:translation"/>
    <property type="evidence" value="ECO:0007669"/>
    <property type="project" value="TreeGrafter"/>
</dbReference>
<dbReference type="eggNOG" id="COG2183">
    <property type="taxonomic scope" value="Bacteria"/>
</dbReference>
<dbReference type="GO" id="GO:0005737">
    <property type="term" value="C:cytoplasm"/>
    <property type="evidence" value="ECO:0007669"/>
    <property type="project" value="UniProtKB-ARBA"/>
</dbReference>
<organism evidence="3 4">
    <name type="scientific">Waddlia chondrophila (strain ATCC VR-1470 / WSU 86-1044)</name>
    <dbReference type="NCBI Taxonomy" id="716544"/>
    <lineage>
        <taxon>Bacteria</taxon>
        <taxon>Pseudomonadati</taxon>
        <taxon>Chlamydiota</taxon>
        <taxon>Chlamydiia</taxon>
        <taxon>Parachlamydiales</taxon>
        <taxon>Waddliaceae</taxon>
        <taxon>Waddlia</taxon>
    </lineage>
</organism>
<gene>
    <name evidence="3" type="ordered locus">wcw_0172</name>
</gene>
<dbReference type="GO" id="GO:0003735">
    <property type="term" value="F:structural constituent of ribosome"/>
    <property type="evidence" value="ECO:0007669"/>
    <property type="project" value="TreeGrafter"/>
</dbReference>
<dbReference type="Gene3D" id="1.10.10.650">
    <property type="entry name" value="RuvA domain 2-like"/>
    <property type="match status" value="1"/>
</dbReference>
<feature type="region of interest" description="Disordered" evidence="1">
    <location>
        <begin position="710"/>
        <end position="746"/>
    </location>
</feature>
<dbReference type="Pfam" id="PF16921">
    <property type="entry name" value="Tex_YqgF"/>
    <property type="match status" value="1"/>
</dbReference>
<evidence type="ECO:0000256" key="1">
    <source>
        <dbReference type="SAM" id="MobiDB-lite"/>
    </source>
</evidence>
<dbReference type="SUPFAM" id="SSF47781">
    <property type="entry name" value="RuvA domain 2-like"/>
    <property type="match status" value="2"/>
</dbReference>
<dbReference type="SMART" id="SM00316">
    <property type="entry name" value="S1"/>
    <property type="match status" value="1"/>
</dbReference>
<dbReference type="AlphaFoldDB" id="D6YTT6"/>
<proteinExistence type="predicted"/>
<feature type="domain" description="S1 motif" evidence="2">
    <location>
        <begin position="644"/>
        <end position="713"/>
    </location>
</feature>
<dbReference type="InterPro" id="IPR044146">
    <property type="entry name" value="S1_Tex"/>
</dbReference>
<dbReference type="SUPFAM" id="SSF53098">
    <property type="entry name" value="Ribonuclease H-like"/>
    <property type="match status" value="1"/>
</dbReference>
<dbReference type="InterPro" id="IPR006641">
    <property type="entry name" value="YqgF/RNaseH-like_dom"/>
</dbReference>
<dbReference type="GO" id="GO:0003729">
    <property type="term" value="F:mRNA binding"/>
    <property type="evidence" value="ECO:0007669"/>
    <property type="project" value="UniProtKB-ARBA"/>
</dbReference>
<dbReference type="Pfam" id="PF12836">
    <property type="entry name" value="HHH_3"/>
    <property type="match status" value="1"/>
</dbReference>
<dbReference type="InterPro" id="IPR023323">
    <property type="entry name" value="Tex-like_dom_sf"/>
</dbReference>